<dbReference type="AlphaFoldDB" id="A0A9E7G5R6"/>
<organism evidence="1 2">
    <name type="scientific">Musa troglodytarum</name>
    <name type="common">fe'i banana</name>
    <dbReference type="NCBI Taxonomy" id="320322"/>
    <lineage>
        <taxon>Eukaryota</taxon>
        <taxon>Viridiplantae</taxon>
        <taxon>Streptophyta</taxon>
        <taxon>Embryophyta</taxon>
        <taxon>Tracheophyta</taxon>
        <taxon>Spermatophyta</taxon>
        <taxon>Magnoliopsida</taxon>
        <taxon>Liliopsida</taxon>
        <taxon>Zingiberales</taxon>
        <taxon>Musaceae</taxon>
        <taxon>Musa</taxon>
    </lineage>
</organism>
<dbReference type="EMBL" id="CP097508">
    <property type="protein sequence ID" value="URE09361.1"/>
    <property type="molecule type" value="Genomic_DNA"/>
</dbReference>
<protein>
    <submittedName>
        <fullName evidence="1">Uncharacterized protein</fullName>
    </submittedName>
</protein>
<accession>A0A9E7G5R6</accession>
<dbReference type="Proteomes" id="UP001055439">
    <property type="component" value="Chromosome 6"/>
</dbReference>
<keyword evidence="2" id="KW-1185">Reference proteome</keyword>
<evidence type="ECO:0000313" key="2">
    <source>
        <dbReference type="Proteomes" id="UP001055439"/>
    </source>
</evidence>
<sequence length="135" mass="14990">MKMHGSALPCGEASLHCAQAGEGHRDPYISFFMHFINHSTFKYPSVCHILKSKSVSSTGGPLLHRKDLPSVEGNLCGMTRPPCIGPASMCVYIGLSRRLDYQECISYCGHLAPSYHLRDFLACWVADEMYFFAAL</sequence>
<evidence type="ECO:0000313" key="1">
    <source>
        <dbReference type="EMBL" id="URE09361.1"/>
    </source>
</evidence>
<proteinExistence type="predicted"/>
<gene>
    <name evidence="1" type="ORF">MUK42_20672</name>
</gene>
<name>A0A9E7G5R6_9LILI</name>
<reference evidence="1" key="1">
    <citation type="submission" date="2022-05" db="EMBL/GenBank/DDBJ databases">
        <title>The Musa troglodytarum L. genome provides insights into the mechanism of non-climacteric behaviour and enrichment of carotenoids.</title>
        <authorList>
            <person name="Wang J."/>
        </authorList>
    </citation>
    <scope>NUCLEOTIDE SEQUENCE</scope>
    <source>
        <tissue evidence="1">Leaf</tissue>
    </source>
</reference>